<accession>A0A0B5A324</accession>
<dbReference type="EMBL" id="KP027195">
    <property type="protein sequence ID" value="AJD82204.1"/>
    <property type="molecule type" value="Genomic_DNA"/>
</dbReference>
<protein>
    <submittedName>
        <fullName evidence="1">Uncharacterized protein</fullName>
    </submittedName>
</protein>
<dbReference type="Proteomes" id="UP000031718">
    <property type="component" value="Segment"/>
</dbReference>
<sequence>MYPVATHYRGQRVVVHGRGVGTVSNILGNSTWANVVVVFDEGERAAFHRDEVHPLIPYNHDGYFDGPVGYIDAG</sequence>
<organism evidence="1 2">
    <name type="scientific">Mycobacterium phage Cosmo</name>
    <dbReference type="NCBI Taxonomy" id="1567467"/>
    <lineage>
        <taxon>Viruses</taxon>
        <taxon>Duplodnaviria</taxon>
        <taxon>Heunggongvirae</taxon>
        <taxon>Uroviricota</taxon>
        <taxon>Caudoviricetes</taxon>
        <taxon>Vilmaviridae</taxon>
        <taxon>Wildcatvirus</taxon>
        <taxon>Wildcatvirus wildcat</taxon>
        <taxon>Mycobacterium virus Wildcat</taxon>
    </lineage>
</organism>
<evidence type="ECO:0000313" key="2">
    <source>
        <dbReference type="Proteomes" id="UP000031718"/>
    </source>
</evidence>
<evidence type="ECO:0000313" key="1">
    <source>
        <dbReference type="EMBL" id="AJD82204.1"/>
    </source>
</evidence>
<name>A0A0B5A324_9CAUD</name>
<gene>
    <name evidence="1" type="primary">157</name>
    <name evidence="1" type="ORF">COSMO_157</name>
</gene>
<reference evidence="1 2" key="1">
    <citation type="submission" date="2014-10" db="EMBL/GenBank/DDBJ databases">
        <authorList>
            <person name="Mackenzie J."/>
            <person name="Lekholoane M."/>
            <person name="Leqhaoe R."/>
            <person name="Mcunu Z."/>
            <person name="Mzobe Z."/>
            <person name="Rodel H."/>
            <person name="Seagreen C."/>
            <person name="Mazeka N."/>
            <person name="Larsen M.H."/>
            <person name="Rubin E.J."/>
            <person name="Russell D.A."/>
            <person name="Guerrero C.A."/>
            <person name="Bowman C.A."/>
            <person name="Jacobs-Sera D."/>
            <person name="Hendrix R.W."/>
            <person name="Hatfull G.F."/>
        </authorList>
    </citation>
    <scope>NUCLEOTIDE SEQUENCE [LARGE SCALE GENOMIC DNA]</scope>
</reference>
<proteinExistence type="predicted"/>